<evidence type="ECO:0000256" key="3">
    <source>
        <dbReference type="ARBA" id="ARBA00022679"/>
    </source>
</evidence>
<gene>
    <name evidence="7" type="ORF">H9897_01770</name>
</gene>
<dbReference type="Proteomes" id="UP000824247">
    <property type="component" value="Unassembled WGS sequence"/>
</dbReference>
<evidence type="ECO:0000313" key="7">
    <source>
        <dbReference type="EMBL" id="MBU3830860.1"/>
    </source>
</evidence>
<dbReference type="PANTHER" id="PTHR18895">
    <property type="entry name" value="HEMK METHYLTRANSFERASE"/>
    <property type="match status" value="1"/>
</dbReference>
<dbReference type="Gene3D" id="3.40.50.150">
    <property type="entry name" value="Vaccinia Virus protein VP39"/>
    <property type="match status" value="1"/>
</dbReference>
<dbReference type="InterPro" id="IPR007848">
    <property type="entry name" value="Small_mtfrase_dom"/>
</dbReference>
<dbReference type="PROSITE" id="PS00092">
    <property type="entry name" value="N6_MTASE"/>
    <property type="match status" value="1"/>
</dbReference>
<dbReference type="Pfam" id="PF05175">
    <property type="entry name" value="MTS"/>
    <property type="match status" value="1"/>
</dbReference>
<evidence type="ECO:0000259" key="6">
    <source>
        <dbReference type="Pfam" id="PF05175"/>
    </source>
</evidence>
<dbReference type="InterPro" id="IPR050320">
    <property type="entry name" value="N5-glutamine_MTase"/>
</dbReference>
<reference evidence="7" key="1">
    <citation type="journal article" date="2021" name="PeerJ">
        <title>Extensive microbial diversity within the chicken gut microbiome revealed by metagenomics and culture.</title>
        <authorList>
            <person name="Gilroy R."/>
            <person name="Ravi A."/>
            <person name="Getino M."/>
            <person name="Pursley I."/>
            <person name="Horton D.L."/>
            <person name="Alikhan N.F."/>
            <person name="Baker D."/>
            <person name="Gharbi K."/>
            <person name="Hall N."/>
            <person name="Watson M."/>
            <person name="Adriaenssens E.M."/>
            <person name="Foster-Nyarko E."/>
            <person name="Jarju S."/>
            <person name="Secka A."/>
            <person name="Antonio M."/>
            <person name="Oren A."/>
            <person name="Chaudhuri R.R."/>
            <person name="La Ragione R."/>
            <person name="Hildebrand F."/>
            <person name="Pallen M.J."/>
        </authorList>
    </citation>
    <scope>NUCLEOTIDE SEQUENCE</scope>
    <source>
        <strain evidence="7">A5-1222</strain>
    </source>
</reference>
<evidence type="ECO:0000313" key="8">
    <source>
        <dbReference type="Proteomes" id="UP000824247"/>
    </source>
</evidence>
<proteinExistence type="predicted"/>
<dbReference type="EC" id="2.1.1.297" evidence="1"/>
<evidence type="ECO:0000256" key="4">
    <source>
        <dbReference type="ARBA" id="ARBA00022691"/>
    </source>
</evidence>
<reference evidence="7" key="2">
    <citation type="submission" date="2021-04" db="EMBL/GenBank/DDBJ databases">
        <authorList>
            <person name="Gilroy R."/>
        </authorList>
    </citation>
    <scope>NUCLEOTIDE SEQUENCE</scope>
    <source>
        <strain evidence="7">A5-1222</strain>
    </source>
</reference>
<dbReference type="CDD" id="cd02440">
    <property type="entry name" value="AdoMet_MTases"/>
    <property type="match status" value="1"/>
</dbReference>
<dbReference type="InterPro" id="IPR002052">
    <property type="entry name" value="DNA_methylase_N6_adenine_CS"/>
</dbReference>
<accession>A0A9E2KVC8</accession>
<comment type="catalytic activity">
    <reaction evidence="5">
        <text>L-glutaminyl-[peptide chain release factor] + S-adenosyl-L-methionine = N(5)-methyl-L-glutaminyl-[peptide chain release factor] + S-adenosyl-L-homocysteine + H(+)</text>
        <dbReference type="Rhea" id="RHEA:42896"/>
        <dbReference type="Rhea" id="RHEA-COMP:10271"/>
        <dbReference type="Rhea" id="RHEA-COMP:10272"/>
        <dbReference type="ChEBI" id="CHEBI:15378"/>
        <dbReference type="ChEBI" id="CHEBI:30011"/>
        <dbReference type="ChEBI" id="CHEBI:57856"/>
        <dbReference type="ChEBI" id="CHEBI:59789"/>
        <dbReference type="ChEBI" id="CHEBI:61891"/>
        <dbReference type="EC" id="2.1.1.297"/>
    </reaction>
</comment>
<keyword evidence="3" id="KW-0808">Transferase</keyword>
<protein>
    <recommendedName>
        <fullName evidence="1">peptide chain release factor N(5)-glutamine methyltransferase</fullName>
        <ecNumber evidence="1">2.1.1.297</ecNumber>
    </recommendedName>
</protein>
<evidence type="ECO:0000256" key="1">
    <source>
        <dbReference type="ARBA" id="ARBA00012771"/>
    </source>
</evidence>
<dbReference type="GO" id="GO:0032259">
    <property type="term" value="P:methylation"/>
    <property type="evidence" value="ECO:0007669"/>
    <property type="project" value="UniProtKB-KW"/>
</dbReference>
<dbReference type="InterPro" id="IPR029063">
    <property type="entry name" value="SAM-dependent_MTases_sf"/>
</dbReference>
<comment type="caution">
    <text evidence="7">The sequence shown here is derived from an EMBL/GenBank/DDBJ whole genome shotgun (WGS) entry which is preliminary data.</text>
</comment>
<dbReference type="AlphaFoldDB" id="A0A9E2KVC8"/>
<dbReference type="NCBIfam" id="TIGR00536">
    <property type="entry name" value="hemK_fam"/>
    <property type="match status" value="1"/>
</dbReference>
<keyword evidence="2 7" id="KW-0489">Methyltransferase</keyword>
<dbReference type="SUPFAM" id="SSF53335">
    <property type="entry name" value="S-adenosyl-L-methionine-dependent methyltransferases"/>
    <property type="match status" value="1"/>
</dbReference>
<dbReference type="InterPro" id="IPR004556">
    <property type="entry name" value="HemK-like"/>
</dbReference>
<sequence length="289" mass="33126">MFRNLIYMTIKELNLYLTNILNKAEQNPNIAFFLIQHFENISDKLQFIEQQDKESIHSNEIINALNEYIDGKPLSKIIGKTQFCNLEFIVNNNVFSPRLETELLVELAINKIKEHNSNTLNVADICCGTGVIGLSIKSKIPGINLYQSDIDENAYFNTLENAKKLNLESNVNLSPNLEYYYKSNILLDVIISNPPYISINDINVGKNVNKYDPLTSLYCADNGLIVYKTIIQQSLKVINQNSFLIIFEIGFNQGEILTNYVKNIYPDAKIEIIKDYANLDRILVITKNW</sequence>
<evidence type="ECO:0000256" key="5">
    <source>
        <dbReference type="ARBA" id="ARBA00048391"/>
    </source>
</evidence>
<feature type="domain" description="Methyltransferase small" evidence="6">
    <location>
        <begin position="87"/>
        <end position="198"/>
    </location>
</feature>
<dbReference type="GO" id="GO:0003676">
    <property type="term" value="F:nucleic acid binding"/>
    <property type="evidence" value="ECO:0007669"/>
    <property type="project" value="InterPro"/>
</dbReference>
<dbReference type="PANTHER" id="PTHR18895:SF74">
    <property type="entry name" value="MTRF1L RELEASE FACTOR GLUTAMINE METHYLTRANSFERASE"/>
    <property type="match status" value="1"/>
</dbReference>
<dbReference type="EMBL" id="JAHLFM010000026">
    <property type="protein sequence ID" value="MBU3830860.1"/>
    <property type="molecule type" value="Genomic_DNA"/>
</dbReference>
<dbReference type="GO" id="GO:0102559">
    <property type="term" value="F:peptide chain release factor N(5)-glutamine methyltransferase activity"/>
    <property type="evidence" value="ECO:0007669"/>
    <property type="project" value="UniProtKB-EC"/>
</dbReference>
<keyword evidence="4" id="KW-0949">S-adenosyl-L-methionine</keyword>
<evidence type="ECO:0000256" key="2">
    <source>
        <dbReference type="ARBA" id="ARBA00022603"/>
    </source>
</evidence>
<organism evidence="7 8">
    <name type="scientific">Candidatus Ureaplasma intestinipullorum</name>
    <dbReference type="NCBI Taxonomy" id="2838770"/>
    <lineage>
        <taxon>Bacteria</taxon>
        <taxon>Bacillati</taxon>
        <taxon>Mycoplasmatota</taxon>
        <taxon>Mycoplasmoidales</taxon>
        <taxon>Mycoplasmoidaceae</taxon>
        <taxon>Ureaplasma</taxon>
    </lineage>
</organism>
<name>A0A9E2KVC8_9BACT</name>